<dbReference type="EMBL" id="MABE01000641">
    <property type="protein sequence ID" value="OUS37141.1"/>
    <property type="molecule type" value="Genomic_DNA"/>
</dbReference>
<dbReference type="InterPro" id="IPR050291">
    <property type="entry name" value="CDF_Transporter"/>
</dbReference>
<keyword evidence="3" id="KW-0813">Transport</keyword>
<evidence type="ECO:0000256" key="2">
    <source>
        <dbReference type="ARBA" id="ARBA00010212"/>
    </source>
</evidence>
<evidence type="ECO:0000256" key="9">
    <source>
        <dbReference type="ARBA" id="ARBA00023136"/>
    </source>
</evidence>
<dbReference type="SUPFAM" id="SSF160240">
    <property type="entry name" value="Cation efflux protein cytoplasmic domain-like"/>
    <property type="match status" value="1"/>
</dbReference>
<dbReference type="SUPFAM" id="SSF161111">
    <property type="entry name" value="Cation efflux protein transmembrane domain-like"/>
    <property type="match status" value="1"/>
</dbReference>
<feature type="transmembrane region" description="Helical" evidence="10">
    <location>
        <begin position="39"/>
        <end position="61"/>
    </location>
</feature>
<dbReference type="GO" id="GO:0015093">
    <property type="term" value="F:ferrous iron transmembrane transporter activity"/>
    <property type="evidence" value="ECO:0007669"/>
    <property type="project" value="TreeGrafter"/>
</dbReference>
<proteinExistence type="inferred from homology"/>
<feature type="transmembrane region" description="Helical" evidence="10">
    <location>
        <begin position="112"/>
        <end position="135"/>
    </location>
</feature>
<keyword evidence="7" id="KW-0406">Ion transport</keyword>
<dbReference type="PANTHER" id="PTHR43840">
    <property type="entry name" value="MITOCHONDRIAL METAL TRANSPORTER 1-RELATED"/>
    <property type="match status" value="1"/>
</dbReference>
<dbReference type="InterPro" id="IPR002524">
    <property type="entry name" value="Cation_efflux"/>
</dbReference>
<evidence type="ECO:0000256" key="7">
    <source>
        <dbReference type="ARBA" id="ARBA00022906"/>
    </source>
</evidence>
<evidence type="ECO:0000256" key="5">
    <source>
        <dbReference type="ARBA" id="ARBA00022496"/>
    </source>
</evidence>
<evidence type="ECO:0000259" key="12">
    <source>
        <dbReference type="Pfam" id="PF16916"/>
    </source>
</evidence>
<name>A0A1Y5HIL2_OLEAN</name>
<protein>
    <submittedName>
        <fullName evidence="13">Uncharacterized protein</fullName>
    </submittedName>
</protein>
<dbReference type="Gene3D" id="1.20.1510.10">
    <property type="entry name" value="Cation efflux protein transmembrane domain"/>
    <property type="match status" value="1"/>
</dbReference>
<dbReference type="Gene3D" id="3.30.70.1350">
    <property type="entry name" value="Cation efflux protein, cytoplasmic domain"/>
    <property type="match status" value="1"/>
</dbReference>
<dbReference type="InterPro" id="IPR058533">
    <property type="entry name" value="Cation_efflux_TM"/>
</dbReference>
<dbReference type="InterPro" id="IPR027470">
    <property type="entry name" value="Cation_efflux_CTD"/>
</dbReference>
<evidence type="ECO:0000259" key="11">
    <source>
        <dbReference type="Pfam" id="PF01545"/>
    </source>
</evidence>
<dbReference type="GO" id="GO:0005886">
    <property type="term" value="C:plasma membrane"/>
    <property type="evidence" value="ECO:0007669"/>
    <property type="project" value="TreeGrafter"/>
</dbReference>
<dbReference type="GO" id="GO:0006882">
    <property type="term" value="P:intracellular zinc ion homeostasis"/>
    <property type="evidence" value="ECO:0007669"/>
    <property type="project" value="TreeGrafter"/>
</dbReference>
<evidence type="ECO:0000256" key="4">
    <source>
        <dbReference type="ARBA" id="ARBA00022475"/>
    </source>
</evidence>
<gene>
    <name evidence="13" type="ORF">A9R00_11170</name>
</gene>
<evidence type="ECO:0000313" key="13">
    <source>
        <dbReference type="EMBL" id="OUS37141.1"/>
    </source>
</evidence>
<comment type="caution">
    <text evidence="13">The sequence shown here is derived from an EMBL/GenBank/DDBJ whole genome shotgun (WGS) entry which is preliminary data.</text>
</comment>
<comment type="subcellular location">
    <subcellularLocation>
        <location evidence="1">Membrane</location>
        <topology evidence="1">Multi-pass membrane protein</topology>
    </subcellularLocation>
</comment>
<keyword evidence="5" id="KW-0408">Iron</keyword>
<feature type="transmembrane region" description="Helical" evidence="10">
    <location>
        <begin position="12"/>
        <end position="33"/>
    </location>
</feature>
<reference evidence="14" key="1">
    <citation type="journal article" date="2017" name="Proc. Natl. Acad. Sci. U.S.A.">
        <title>Simulation of Deepwater Horizon oil plume reveals substrate specialization within a complex community of hydrocarbon degraders.</title>
        <authorList>
            <person name="Hu P."/>
            <person name="Dubinsky E.A."/>
            <person name="Probst A.J."/>
            <person name="Wang J."/>
            <person name="Sieber C.M.K."/>
            <person name="Tom L.M."/>
            <person name="Gardinali P."/>
            <person name="Banfield J.F."/>
            <person name="Atlas R.M."/>
            <person name="Andersen G.L."/>
        </authorList>
    </citation>
    <scope>NUCLEOTIDE SEQUENCE [LARGE SCALE GENOMIC DNA]</scope>
</reference>
<dbReference type="GO" id="GO:0015086">
    <property type="term" value="F:cadmium ion transmembrane transporter activity"/>
    <property type="evidence" value="ECO:0007669"/>
    <property type="project" value="TreeGrafter"/>
</dbReference>
<feature type="transmembrane region" description="Helical" evidence="10">
    <location>
        <begin position="82"/>
        <end position="100"/>
    </location>
</feature>
<comment type="similarity">
    <text evidence="2">Belongs to the cation diffusion facilitator (CDF) transporter (TC 2.A.4) family. FieF subfamily.</text>
</comment>
<keyword evidence="6 10" id="KW-0812">Transmembrane</keyword>
<keyword evidence="5" id="KW-0410">Iron transport</keyword>
<evidence type="ECO:0000313" key="14">
    <source>
        <dbReference type="Proteomes" id="UP000227088"/>
    </source>
</evidence>
<feature type="transmembrane region" description="Helical" evidence="10">
    <location>
        <begin position="155"/>
        <end position="176"/>
    </location>
</feature>
<organism evidence="13 14">
    <name type="scientific">Oleispira antarctica</name>
    <dbReference type="NCBI Taxonomy" id="188908"/>
    <lineage>
        <taxon>Bacteria</taxon>
        <taxon>Pseudomonadati</taxon>
        <taxon>Pseudomonadota</taxon>
        <taxon>Gammaproteobacteria</taxon>
        <taxon>Oceanospirillales</taxon>
        <taxon>Oceanospirillaceae</taxon>
        <taxon>Oleispira</taxon>
    </lineage>
</organism>
<dbReference type="NCBIfam" id="TIGR01297">
    <property type="entry name" value="CDF"/>
    <property type="match status" value="1"/>
</dbReference>
<keyword evidence="8 10" id="KW-1133">Transmembrane helix</keyword>
<dbReference type="Pfam" id="PF01545">
    <property type="entry name" value="Cation_efflux"/>
    <property type="match status" value="1"/>
</dbReference>
<evidence type="ECO:0000256" key="1">
    <source>
        <dbReference type="ARBA" id="ARBA00004141"/>
    </source>
</evidence>
<evidence type="ECO:0000256" key="3">
    <source>
        <dbReference type="ARBA" id="ARBA00022448"/>
    </source>
</evidence>
<dbReference type="Pfam" id="PF16916">
    <property type="entry name" value="ZT_dimer"/>
    <property type="match status" value="1"/>
</dbReference>
<dbReference type="Proteomes" id="UP000227088">
    <property type="component" value="Unassembled WGS sequence"/>
</dbReference>
<feature type="domain" description="Cation efflux protein transmembrane" evidence="11">
    <location>
        <begin position="15"/>
        <end position="207"/>
    </location>
</feature>
<dbReference type="InterPro" id="IPR027469">
    <property type="entry name" value="Cation_efflux_TMD_sf"/>
</dbReference>
<feature type="transmembrane region" description="Helical" evidence="10">
    <location>
        <begin position="182"/>
        <end position="199"/>
    </location>
</feature>
<dbReference type="PANTHER" id="PTHR43840:SF41">
    <property type="entry name" value="CATION-EFFLUX PUMP FIEF"/>
    <property type="match status" value="1"/>
</dbReference>
<dbReference type="GO" id="GO:0015341">
    <property type="term" value="F:zinc efflux antiporter activity"/>
    <property type="evidence" value="ECO:0007669"/>
    <property type="project" value="TreeGrafter"/>
</dbReference>
<dbReference type="InterPro" id="IPR036837">
    <property type="entry name" value="Cation_efflux_CTD_sf"/>
</dbReference>
<keyword evidence="4" id="KW-1003">Cell membrane</keyword>
<evidence type="ECO:0000256" key="8">
    <source>
        <dbReference type="ARBA" id="ARBA00022989"/>
    </source>
</evidence>
<keyword evidence="7" id="KW-0862">Zinc</keyword>
<keyword evidence="9 10" id="KW-0472">Membrane</keyword>
<evidence type="ECO:0000256" key="10">
    <source>
        <dbReference type="SAM" id="Phobius"/>
    </source>
</evidence>
<accession>A0A1Y5HIL2</accession>
<evidence type="ECO:0000256" key="6">
    <source>
        <dbReference type="ARBA" id="ARBA00022692"/>
    </source>
</evidence>
<sequence>MNAKADARLTQSAAIFSICIAACLILFKGFAWLDSDSSSVLASFADSSLDILVSLINFFAIRWAFSPADKEHPFGHGKAESLAALIQSAFISGSAFVLLLHAGERFINPKEIIAWQGAVWVMIISLVLTLVLIAYQRWVYLRTGSLAVKADSAHYVSDVMANIAVIVALVGASSGFSWLDPLVAGLIVLALLKSAFGIAKEALNMLMDHALDPEVDLLVRQLVAENDKILGCHDIKTRQSGNVQFIQVHLDFAIDCLLADAHYEGESLVAEIIKIYPRADVLIHHDPIHDNPTHDNPVHDD</sequence>
<dbReference type="AlphaFoldDB" id="A0A1Y5HIL2"/>
<feature type="domain" description="Cation efflux protein cytoplasmic" evidence="12">
    <location>
        <begin position="219"/>
        <end position="287"/>
    </location>
</feature>
<keyword evidence="7" id="KW-0864">Zinc transport</keyword>